<dbReference type="InterPro" id="IPR009003">
    <property type="entry name" value="Peptidase_S1_PA"/>
</dbReference>
<dbReference type="Pfam" id="PF13365">
    <property type="entry name" value="Trypsin_2"/>
    <property type="match status" value="2"/>
</dbReference>
<reference evidence="1" key="1">
    <citation type="journal article" date="2019" name="BMC Genomics">
        <title>A new reference genome for Sorghum bicolor reveals high levels of sequence similarity between sweet and grain genotypes: implications for the genetics of sugar metabolism.</title>
        <authorList>
            <person name="Cooper E.A."/>
            <person name="Brenton Z.W."/>
            <person name="Flinn B.S."/>
            <person name="Jenkins J."/>
            <person name="Shu S."/>
            <person name="Flowers D."/>
            <person name="Luo F."/>
            <person name="Wang Y."/>
            <person name="Xia P."/>
            <person name="Barry K."/>
            <person name="Daum C."/>
            <person name="Lipzen A."/>
            <person name="Yoshinaga Y."/>
            <person name="Schmutz J."/>
            <person name="Saski C."/>
            <person name="Vermerris W."/>
            <person name="Kresovich S."/>
        </authorList>
    </citation>
    <scope>NUCLEOTIDE SEQUENCE</scope>
</reference>
<organism evidence="1 2">
    <name type="scientific">Sorghum bicolor</name>
    <name type="common">Sorghum</name>
    <name type="synonym">Sorghum vulgare</name>
    <dbReference type="NCBI Taxonomy" id="4558"/>
    <lineage>
        <taxon>Eukaryota</taxon>
        <taxon>Viridiplantae</taxon>
        <taxon>Streptophyta</taxon>
        <taxon>Embryophyta</taxon>
        <taxon>Tracheophyta</taxon>
        <taxon>Spermatophyta</taxon>
        <taxon>Magnoliopsida</taxon>
        <taxon>Liliopsida</taxon>
        <taxon>Poales</taxon>
        <taxon>Poaceae</taxon>
        <taxon>PACMAD clade</taxon>
        <taxon>Panicoideae</taxon>
        <taxon>Andropogonodae</taxon>
        <taxon>Andropogoneae</taxon>
        <taxon>Sorghinae</taxon>
        <taxon>Sorghum</taxon>
    </lineage>
</organism>
<dbReference type="AlphaFoldDB" id="A0A921RIT1"/>
<proteinExistence type="predicted"/>
<name>A0A921RIT1_SORBI</name>
<dbReference type="EMBL" id="CM027682">
    <property type="protein sequence ID" value="KAG0541066.1"/>
    <property type="molecule type" value="Genomic_DNA"/>
</dbReference>
<protein>
    <submittedName>
        <fullName evidence="1">Uncharacterized protein</fullName>
    </submittedName>
</protein>
<dbReference type="EMBL" id="CM027682">
    <property type="protein sequence ID" value="KAG0541065.1"/>
    <property type="molecule type" value="Genomic_DNA"/>
</dbReference>
<evidence type="ECO:0000313" key="2">
    <source>
        <dbReference type="Proteomes" id="UP000807115"/>
    </source>
</evidence>
<accession>A0A921RIT1</accession>
<dbReference type="SUPFAM" id="SSF50494">
    <property type="entry name" value="Trypsin-like serine proteases"/>
    <property type="match status" value="2"/>
</dbReference>
<dbReference type="Proteomes" id="UP000807115">
    <property type="component" value="Chromosome 3"/>
</dbReference>
<reference evidence="1" key="2">
    <citation type="submission" date="2020-10" db="EMBL/GenBank/DDBJ databases">
        <authorList>
            <person name="Cooper E.A."/>
            <person name="Brenton Z.W."/>
            <person name="Flinn B.S."/>
            <person name="Jenkins J."/>
            <person name="Shu S."/>
            <person name="Flowers D."/>
            <person name="Luo F."/>
            <person name="Wang Y."/>
            <person name="Xia P."/>
            <person name="Barry K."/>
            <person name="Daum C."/>
            <person name="Lipzen A."/>
            <person name="Yoshinaga Y."/>
            <person name="Schmutz J."/>
            <person name="Saski C."/>
            <person name="Vermerris W."/>
            <person name="Kresovich S."/>
        </authorList>
    </citation>
    <scope>NUCLEOTIDE SEQUENCE</scope>
</reference>
<evidence type="ECO:0000313" key="1">
    <source>
        <dbReference type="EMBL" id="KAG0541066.1"/>
    </source>
</evidence>
<dbReference type="PANTHER" id="PTHR18868">
    <property type="entry name" value="OS07G0665300 PROTEIN-RELATED"/>
    <property type="match status" value="1"/>
</dbReference>
<gene>
    <name evidence="1" type="ORF">BDA96_03G463900</name>
</gene>
<dbReference type="Gene3D" id="2.40.10.120">
    <property type="match status" value="2"/>
</dbReference>
<sequence length="646" mass="71862">MLIRADGGHATRRSKKNKITCNDDRDTTEPLISGDIHQDSEQGIWSELSEEVALNLPGSVVSVAVLCGSSVLFACSGIAIGCQGCVTRILTSASLVRALNDKTKHPANLKVEVRYGGNVVTGFLGKYDLDYGIAIVNVTACLDVQAIRLTHVVEMEFRPSTKVVALGRDLSGKLMTTGGILTRDSRESEDSEELMLSTCKICEGWEGGPLFNVEGNLVGMNLFFVKERTVFLPTSIIFERLEHFRVFFRRGEFLERLRNLKACSTGETLVPENSGADLTRCSKEKRTDDLTSLDIKTDLTRSSKKKRTCSGGGKTTKSLISGNSDVLSDDPFEDLDISGYPKPPIEMSDGMVLVNTFEDTFGDKYGGGVWSELSETVCSNISRNVVALASCYGKRRIFACTGFFVEWNGCTTILTSASLLSDFVDDEKILEDLRIKVLLPTKHIREGTLLHYNIHYNVALVSVKDFCSPHPMDIEHQRHSRPRQSVSVGRCIESGTLMAARGIHLNRFGRLDCKLLQYSTCKITKAGIGGPVVDLDGKFIGMNFYDMQRTRPPYLSWDVILDVLAHFKTKRSVPEVGHASYYQFAVLFNWTIDGDKSVRPNSWPVPKAFWCPAEYVDMVGQSCVQKRGKRSRPRIRVINGREYRYA</sequence>
<comment type="caution">
    <text evidence="1">The sequence shown here is derived from an EMBL/GenBank/DDBJ whole genome shotgun (WGS) entry which is preliminary data.</text>
</comment>